<dbReference type="GO" id="GO:0016020">
    <property type="term" value="C:membrane"/>
    <property type="evidence" value="ECO:0007669"/>
    <property type="project" value="UniProtKB-SubCell"/>
</dbReference>
<evidence type="ECO:0000256" key="1">
    <source>
        <dbReference type="ARBA" id="ARBA00004167"/>
    </source>
</evidence>
<comment type="subcellular location">
    <subcellularLocation>
        <location evidence="1">Membrane</location>
        <topology evidence="1">Single-pass membrane protein</topology>
    </subcellularLocation>
</comment>
<dbReference type="NCBIfam" id="TIGR01352">
    <property type="entry name" value="tonB_Cterm"/>
    <property type="match status" value="1"/>
</dbReference>
<proteinExistence type="predicted"/>
<dbReference type="AlphaFoldDB" id="A0A6P2K0F0"/>
<dbReference type="Pfam" id="PF13103">
    <property type="entry name" value="TonB_2"/>
    <property type="match status" value="1"/>
</dbReference>
<organism evidence="5 6">
    <name type="scientific">Burkholderia paludis</name>
    <dbReference type="NCBI Taxonomy" id="1506587"/>
    <lineage>
        <taxon>Bacteria</taxon>
        <taxon>Pseudomonadati</taxon>
        <taxon>Pseudomonadota</taxon>
        <taxon>Betaproteobacteria</taxon>
        <taxon>Burkholderiales</taxon>
        <taxon>Burkholderiaceae</taxon>
        <taxon>Burkholderia</taxon>
        <taxon>Burkholderia cepacia complex</taxon>
    </lineage>
</organism>
<evidence type="ECO:0008006" key="7">
    <source>
        <dbReference type="Google" id="ProtNLM"/>
    </source>
</evidence>
<evidence type="ECO:0000313" key="6">
    <source>
        <dbReference type="Proteomes" id="UP000494330"/>
    </source>
</evidence>
<sequence length="363" mass="38903">MHARPVRRSSRYQNDQNHTLMPLSKPNWRVVCIPMLALYAAWPVDVAALTEPGAAATGMPTRPTDDTAYAATLGALIRANLVFTSPASLPESAEARLALLVDAHGKIVEASVRQSSGSEIFDAAMIAAVRKSLPFPPPPEHRVRWVNLTFHPGGASASAAASAPAALPEIVIAPAPSPKRDDVTRGIFRQKGVGQLDADGWTVARSTDGHFMLSVPGRFSDRTLWFAHPGPQAPRSAETLLAHGGIDTLLVASRLQYGAPEIATRCFESLEADYRTLDARAVRGTFLGYPSIDSRVVDPKKSEFAVERIVLVGADILWVRVTGPMTLRDAVERDASRIVGSLRIDAAATNLGSPPEDAFALPN</sequence>
<dbReference type="InterPro" id="IPR006260">
    <property type="entry name" value="TonB/TolA_C"/>
</dbReference>
<evidence type="ECO:0000256" key="2">
    <source>
        <dbReference type="ARBA" id="ARBA00022692"/>
    </source>
</evidence>
<gene>
    <name evidence="5" type="ORF">BPA30113_02167</name>
</gene>
<dbReference type="SUPFAM" id="SSF74653">
    <property type="entry name" value="TolA/TonB C-terminal domain"/>
    <property type="match status" value="1"/>
</dbReference>
<evidence type="ECO:0000313" key="5">
    <source>
        <dbReference type="EMBL" id="VWB50315.1"/>
    </source>
</evidence>
<dbReference type="Gene3D" id="3.30.1150.10">
    <property type="match status" value="1"/>
</dbReference>
<dbReference type="Proteomes" id="UP000494330">
    <property type="component" value="Unassembled WGS sequence"/>
</dbReference>
<keyword evidence="2" id="KW-0812">Transmembrane</keyword>
<dbReference type="EMBL" id="CABVQD010000005">
    <property type="protein sequence ID" value="VWB50315.1"/>
    <property type="molecule type" value="Genomic_DNA"/>
</dbReference>
<keyword evidence="3" id="KW-1133">Transmembrane helix</keyword>
<keyword evidence="6" id="KW-1185">Reference proteome</keyword>
<reference evidence="5 6" key="1">
    <citation type="submission" date="2019-09" db="EMBL/GenBank/DDBJ databases">
        <authorList>
            <person name="Depoorter E."/>
        </authorList>
    </citation>
    <scope>NUCLEOTIDE SEQUENCE [LARGE SCALE GENOMIC DNA]</scope>
    <source>
        <strain evidence="5">LMG 30113</strain>
    </source>
</reference>
<evidence type="ECO:0000256" key="3">
    <source>
        <dbReference type="ARBA" id="ARBA00022989"/>
    </source>
</evidence>
<accession>A0A6P2K0F0</accession>
<protein>
    <recommendedName>
        <fullName evidence="7">TonB C-terminal domain-containing protein</fullName>
    </recommendedName>
</protein>
<keyword evidence="4" id="KW-0472">Membrane</keyword>
<name>A0A6P2K0F0_9BURK</name>
<evidence type="ECO:0000256" key="4">
    <source>
        <dbReference type="ARBA" id="ARBA00023136"/>
    </source>
</evidence>